<evidence type="ECO:0000259" key="11">
    <source>
        <dbReference type="PROSITE" id="PS51319"/>
    </source>
</evidence>
<dbReference type="PANTHER" id="PTHR11477">
    <property type="entry name" value="TRANSCRIPTION FACTOR S-II ZINC FINGER DOMAIN-CONTAINING PROTEIN"/>
    <property type="match status" value="1"/>
</dbReference>
<evidence type="ECO:0000256" key="9">
    <source>
        <dbReference type="SAM" id="MobiDB-lite"/>
    </source>
</evidence>
<proteinExistence type="inferred from homology"/>
<protein>
    <recommendedName>
        <fullName evidence="8">Transcription elongation factor</fullName>
    </recommendedName>
</protein>
<dbReference type="InterPro" id="IPR001222">
    <property type="entry name" value="Znf_TFIIS"/>
</dbReference>
<dbReference type="InterPro" id="IPR017923">
    <property type="entry name" value="TFIIS_N"/>
</dbReference>
<gene>
    <name evidence="13" type="ORF">PhCBS80983_g05546</name>
</gene>
<dbReference type="GO" id="GO:0006368">
    <property type="term" value="P:transcription elongation by RNA polymerase II"/>
    <property type="evidence" value="ECO:0007669"/>
    <property type="project" value="InterPro"/>
</dbReference>
<keyword evidence="5 7" id="KW-0539">Nucleus</keyword>
<dbReference type="CDD" id="cd13749">
    <property type="entry name" value="Zn-ribbon_TFIIS"/>
    <property type="match status" value="1"/>
</dbReference>
<evidence type="ECO:0000256" key="4">
    <source>
        <dbReference type="ARBA" id="ARBA00022833"/>
    </source>
</evidence>
<dbReference type="PROSITE" id="PS51321">
    <property type="entry name" value="TFIIS_CENTRAL"/>
    <property type="match status" value="1"/>
</dbReference>
<feature type="domain" description="TFIIS central" evidence="12">
    <location>
        <begin position="172"/>
        <end position="285"/>
    </location>
</feature>
<keyword evidence="8" id="KW-0238">DNA-binding</keyword>
<dbReference type="Pfam" id="PF07500">
    <property type="entry name" value="TFIIS_M"/>
    <property type="match status" value="1"/>
</dbReference>
<keyword evidence="4 8" id="KW-0862">Zinc</keyword>
<dbReference type="Gene3D" id="1.20.930.10">
    <property type="entry name" value="Conserved domain common to transcription factors TFIIS, elongin A, CRSP70"/>
    <property type="match status" value="1"/>
</dbReference>
<sequence>MTLSTDTIRILKSSLTKALDSSNSSSNDAVDDVLERLKSVAATAELLKSTGIGVAVNGIRKHPLASDAQRVAAKQLIGKWKTDVDYGAPATADAKSHTPRARSGTPREDTAKNSNGKGGVNSESKRDMKVDIPPPPARRPSSISGPSTPASASAGRSLESDNLTAAATGDTLRDKCIGFLYAALAHDTKEDGKMILEKAELLERLTFEEHGTGQPYKNRIKTLRFNLSDTHNPNLCARVLAGSLPIASLAQMDTAEMASDERKLEVEKAKKFALEEAISKNDTQAETDMFQCGKCKARRTKYYQLQTRSADEPMTTFVTCVNCGKKWKFC</sequence>
<dbReference type="GO" id="GO:0006362">
    <property type="term" value="P:transcription elongation by RNA polymerase I"/>
    <property type="evidence" value="ECO:0007669"/>
    <property type="project" value="TreeGrafter"/>
</dbReference>
<dbReference type="NCBIfam" id="TIGR01385">
    <property type="entry name" value="TFSII"/>
    <property type="match status" value="1"/>
</dbReference>
<evidence type="ECO:0000256" key="6">
    <source>
        <dbReference type="PROSITE-ProRule" id="PRU00472"/>
    </source>
</evidence>
<dbReference type="InterPro" id="IPR035100">
    <property type="entry name" value="TF_IIS-typ"/>
</dbReference>
<evidence type="ECO:0000259" key="12">
    <source>
        <dbReference type="PROSITE" id="PS51321"/>
    </source>
</evidence>
<dbReference type="EMBL" id="QEAQ01000124">
    <property type="protein sequence ID" value="TPX55154.1"/>
    <property type="molecule type" value="Genomic_DNA"/>
</dbReference>
<dbReference type="PROSITE" id="PS00466">
    <property type="entry name" value="ZF_TFIIS_1"/>
    <property type="match status" value="1"/>
</dbReference>
<dbReference type="GO" id="GO:0031440">
    <property type="term" value="P:regulation of mRNA 3'-end processing"/>
    <property type="evidence" value="ECO:0007669"/>
    <property type="project" value="TreeGrafter"/>
</dbReference>
<dbReference type="InterPro" id="IPR003617">
    <property type="entry name" value="TFIIS/CRSP70_N_sub"/>
</dbReference>
<dbReference type="Gene3D" id="2.20.25.10">
    <property type="match status" value="1"/>
</dbReference>
<dbReference type="Pfam" id="PF01096">
    <property type="entry name" value="Zn_ribbon_TFIIS"/>
    <property type="match status" value="1"/>
</dbReference>
<feature type="compositionally biased region" description="Low complexity" evidence="9">
    <location>
        <begin position="139"/>
        <end position="157"/>
    </location>
</feature>
<dbReference type="GO" id="GO:0031564">
    <property type="term" value="P:transcription antitermination"/>
    <property type="evidence" value="ECO:0007669"/>
    <property type="project" value="TreeGrafter"/>
</dbReference>
<evidence type="ECO:0000256" key="3">
    <source>
        <dbReference type="ARBA" id="ARBA00022771"/>
    </source>
</evidence>
<keyword evidence="14" id="KW-1185">Reference proteome</keyword>
<dbReference type="InterPro" id="IPR036575">
    <property type="entry name" value="TFIIS_cen_dom_sf"/>
</dbReference>
<dbReference type="GO" id="GO:0008270">
    <property type="term" value="F:zinc ion binding"/>
    <property type="evidence" value="ECO:0007669"/>
    <property type="project" value="UniProtKB-UniRule"/>
</dbReference>
<dbReference type="InterPro" id="IPR035441">
    <property type="entry name" value="TFIIS/LEDGF_dom_sf"/>
</dbReference>
<dbReference type="Gene3D" id="1.10.472.30">
    <property type="entry name" value="Transcription elongation factor S-II, central domain"/>
    <property type="match status" value="1"/>
</dbReference>
<dbReference type="InterPro" id="IPR003618">
    <property type="entry name" value="TFIIS_cen_dom"/>
</dbReference>
<feature type="domain" description="TFIIS-type" evidence="10">
    <location>
        <begin position="288"/>
        <end position="328"/>
    </location>
</feature>
<feature type="region of interest" description="Disordered" evidence="9">
    <location>
        <begin position="89"/>
        <end position="158"/>
    </location>
</feature>
<name>A0A507DTS0_9FUNG</name>
<dbReference type="GO" id="GO:0003677">
    <property type="term" value="F:DNA binding"/>
    <property type="evidence" value="ECO:0007669"/>
    <property type="project" value="UniProtKB-KW"/>
</dbReference>
<dbReference type="SMART" id="SM00509">
    <property type="entry name" value="TFS2N"/>
    <property type="match status" value="1"/>
</dbReference>
<evidence type="ECO:0000313" key="13">
    <source>
        <dbReference type="EMBL" id="TPX55154.1"/>
    </source>
</evidence>
<feature type="domain" description="TFIIS N-terminal" evidence="11">
    <location>
        <begin position="13"/>
        <end position="87"/>
    </location>
</feature>
<dbReference type="SUPFAM" id="SSF46942">
    <property type="entry name" value="Elongation factor TFIIS domain 2"/>
    <property type="match status" value="1"/>
</dbReference>
<comment type="function">
    <text evidence="8">Necessary for efficient RNA polymerase II transcription elongation past template-encoded arresting sites.</text>
</comment>
<organism evidence="13 14">
    <name type="scientific">Powellomyces hirtus</name>
    <dbReference type="NCBI Taxonomy" id="109895"/>
    <lineage>
        <taxon>Eukaryota</taxon>
        <taxon>Fungi</taxon>
        <taxon>Fungi incertae sedis</taxon>
        <taxon>Chytridiomycota</taxon>
        <taxon>Chytridiomycota incertae sedis</taxon>
        <taxon>Chytridiomycetes</taxon>
        <taxon>Spizellomycetales</taxon>
        <taxon>Powellomycetaceae</taxon>
        <taxon>Powellomyces</taxon>
    </lineage>
</organism>
<keyword evidence="8" id="KW-0804">Transcription</keyword>
<comment type="similarity">
    <text evidence="8">Belongs to the TFS-II family.</text>
</comment>
<dbReference type="SMART" id="SM00440">
    <property type="entry name" value="ZnF_C2C2"/>
    <property type="match status" value="1"/>
</dbReference>
<dbReference type="PROSITE" id="PS51319">
    <property type="entry name" value="TFIIS_N"/>
    <property type="match status" value="1"/>
</dbReference>
<reference evidence="13 14" key="1">
    <citation type="journal article" date="2019" name="Sci. Rep.">
        <title>Comparative genomics of chytrid fungi reveal insights into the obligate biotrophic and pathogenic lifestyle of Synchytrium endobioticum.</title>
        <authorList>
            <person name="van de Vossenberg B.T.L.H."/>
            <person name="Warris S."/>
            <person name="Nguyen H.D.T."/>
            <person name="van Gent-Pelzer M.P.E."/>
            <person name="Joly D.L."/>
            <person name="van de Geest H.C."/>
            <person name="Bonants P.J.M."/>
            <person name="Smith D.S."/>
            <person name="Levesque C.A."/>
            <person name="van der Lee T.A.J."/>
        </authorList>
    </citation>
    <scope>NUCLEOTIDE SEQUENCE [LARGE SCALE GENOMIC DNA]</scope>
    <source>
        <strain evidence="13 14">CBS 809.83</strain>
    </source>
</reference>
<dbReference type="STRING" id="109895.A0A507DTS0"/>
<dbReference type="SUPFAM" id="SSF57783">
    <property type="entry name" value="Zinc beta-ribbon"/>
    <property type="match status" value="1"/>
</dbReference>
<evidence type="ECO:0000256" key="8">
    <source>
        <dbReference type="RuleBase" id="RU368078"/>
    </source>
</evidence>
<evidence type="ECO:0000313" key="14">
    <source>
        <dbReference type="Proteomes" id="UP000318582"/>
    </source>
</evidence>
<dbReference type="PANTHER" id="PTHR11477:SF0">
    <property type="entry name" value="IP08861P-RELATED"/>
    <property type="match status" value="1"/>
</dbReference>
<dbReference type="Proteomes" id="UP000318582">
    <property type="component" value="Unassembled WGS sequence"/>
</dbReference>
<evidence type="ECO:0000256" key="7">
    <source>
        <dbReference type="PROSITE-ProRule" id="PRU00649"/>
    </source>
</evidence>
<keyword evidence="8" id="KW-0805">Transcription regulation</keyword>
<accession>A0A507DTS0</accession>
<evidence type="ECO:0000256" key="1">
    <source>
        <dbReference type="ARBA" id="ARBA00004123"/>
    </source>
</evidence>
<dbReference type="SMART" id="SM00510">
    <property type="entry name" value="TFS2M"/>
    <property type="match status" value="1"/>
</dbReference>
<dbReference type="PROSITE" id="PS51133">
    <property type="entry name" value="ZF_TFIIS_2"/>
    <property type="match status" value="1"/>
</dbReference>
<dbReference type="InterPro" id="IPR006289">
    <property type="entry name" value="TFSII"/>
</dbReference>
<evidence type="ECO:0000256" key="5">
    <source>
        <dbReference type="ARBA" id="ARBA00023242"/>
    </source>
</evidence>
<evidence type="ECO:0000259" key="10">
    <source>
        <dbReference type="PROSITE" id="PS51133"/>
    </source>
</evidence>
<dbReference type="PIRSF" id="PIRSF006704">
    <property type="entry name" value="TF_IIS"/>
    <property type="match status" value="1"/>
</dbReference>
<dbReference type="SUPFAM" id="SSF47676">
    <property type="entry name" value="Conserved domain common to transcription factors TFIIS, elongin A, CRSP70"/>
    <property type="match status" value="1"/>
</dbReference>
<dbReference type="AlphaFoldDB" id="A0A507DTS0"/>
<dbReference type="GO" id="GO:0005634">
    <property type="term" value="C:nucleus"/>
    <property type="evidence" value="ECO:0007669"/>
    <property type="project" value="UniProtKB-SubCell"/>
</dbReference>
<keyword evidence="3 6" id="KW-0863">Zinc-finger</keyword>
<dbReference type="Pfam" id="PF08711">
    <property type="entry name" value="Med26"/>
    <property type="match status" value="1"/>
</dbReference>
<comment type="caution">
    <text evidence="13">The sequence shown here is derived from an EMBL/GenBank/DDBJ whole genome shotgun (WGS) entry which is preliminary data.</text>
</comment>
<dbReference type="FunFam" id="2.20.25.10:FF:000001">
    <property type="entry name" value="Probable Transcription elongation factor S-II"/>
    <property type="match status" value="1"/>
</dbReference>
<evidence type="ECO:0000256" key="2">
    <source>
        <dbReference type="ARBA" id="ARBA00022723"/>
    </source>
</evidence>
<comment type="subcellular location">
    <subcellularLocation>
        <location evidence="1 7 8">Nucleus</location>
    </subcellularLocation>
</comment>
<keyword evidence="2 8" id="KW-0479">Metal-binding</keyword>